<feature type="compositionally biased region" description="Low complexity" evidence="3">
    <location>
        <begin position="438"/>
        <end position="474"/>
    </location>
</feature>
<feature type="compositionally biased region" description="Polar residues" evidence="3">
    <location>
        <begin position="426"/>
        <end position="437"/>
    </location>
</feature>
<evidence type="ECO:0000256" key="2">
    <source>
        <dbReference type="ARBA" id="ARBA00022490"/>
    </source>
</evidence>
<dbReference type="InterPro" id="IPR045192">
    <property type="entry name" value="AP180-like"/>
</dbReference>
<dbReference type="PANTHER" id="PTHR22951">
    <property type="entry name" value="CLATHRIN ASSEMBLY PROTEIN"/>
    <property type="match status" value="1"/>
</dbReference>
<organism evidence="5 6">
    <name type="scientific">Talaromyces rugulosus</name>
    <name type="common">Penicillium rugulosum</name>
    <dbReference type="NCBI Taxonomy" id="121627"/>
    <lineage>
        <taxon>Eukaryota</taxon>
        <taxon>Fungi</taxon>
        <taxon>Dikarya</taxon>
        <taxon>Ascomycota</taxon>
        <taxon>Pezizomycotina</taxon>
        <taxon>Eurotiomycetes</taxon>
        <taxon>Eurotiomycetidae</taxon>
        <taxon>Eurotiales</taxon>
        <taxon>Trichocomaceae</taxon>
        <taxon>Talaromyces</taxon>
        <taxon>Talaromyces sect. Islandici</taxon>
    </lineage>
</organism>
<sequence>MAPNFEKSVKGATKIKLAAPKSKYIEHILIATRSGEAGVAEIFRTLQFRLRDSTWTIVFKSLIVLHLMIREGAESAALEYLSENPRKIAISSFSEVQSQGANIRRYSDYFVARARAFSDSKIDYVRSGQGRLKRLTVDKGLLRETEVVQKQIKALLKCDLLTDEVENEITLTAFRLLTLDLLALYSVMNEGTISVLENYFEMSRPDSERALKIYKTFGAQTEEVVKFLGVARHFEYATRLEIPNLKHASTDLVQLLEDDLNDPDFDLRRTDHRVQSDGKKTGRRASVSKSPVASRNNAASSAFPSRPQTAPAPRAETKAPGGDLIDFFGSIEPNPPPAAQQQPTFQQGAFGQPTFQAQPTGFPSQQTGFTQQPQTTYSQQPGFGGGFQRQETNPFAQAQQPQAAAPPQLQSQPTGAGFGGYGPQSYGFQSTLTTPNGVANFPQQQQQGVANGFQPQNNFPPQQNSFQSQQTIYQPQQPAFQPRANSLVPQRTATNPFRASMVISSQTGGSPGGFDQAGQAPKPLSRQNTNPFAKRLSVAPPSNAPPVPQIPPFQQSQPMQQQPQLQPQRTGTNPFARQSMAPPQQQQQQQTLQPLQPNPTGSTNPFRQSAFINQQTGQGWQVGGQHGTMGGFEQLDTAPIFPRPGMT</sequence>
<feature type="region of interest" description="Disordered" evidence="3">
    <location>
        <begin position="502"/>
        <end position="647"/>
    </location>
</feature>
<reference evidence="6" key="1">
    <citation type="submission" date="2020-06" db="EMBL/GenBank/DDBJ databases">
        <title>A chromosome-scale genome assembly of Talaromyces rugulosus W13939.</title>
        <authorList>
            <person name="Wang B."/>
            <person name="Guo L."/>
            <person name="Ye K."/>
            <person name="Wang L."/>
        </authorList>
    </citation>
    <scope>NUCLEOTIDE SEQUENCE [LARGE SCALE GENOMIC DNA]</scope>
    <source>
        <strain evidence="6">W13939</strain>
    </source>
</reference>
<comment type="subcellular location">
    <subcellularLocation>
        <location evidence="1">Cytoplasm</location>
    </subcellularLocation>
</comment>
<feature type="region of interest" description="Disordered" evidence="3">
    <location>
        <begin position="264"/>
        <end position="474"/>
    </location>
</feature>
<dbReference type="InterPro" id="IPR008942">
    <property type="entry name" value="ENTH_VHS"/>
</dbReference>
<feature type="compositionally biased region" description="Low complexity" evidence="3">
    <location>
        <begin position="552"/>
        <end position="568"/>
    </location>
</feature>
<dbReference type="GO" id="GO:0005905">
    <property type="term" value="C:clathrin-coated pit"/>
    <property type="evidence" value="ECO:0007669"/>
    <property type="project" value="TreeGrafter"/>
</dbReference>
<protein>
    <recommendedName>
        <fullName evidence="4">ENTH domain-containing protein</fullName>
    </recommendedName>
</protein>
<dbReference type="CDD" id="cd16988">
    <property type="entry name" value="ANTH_N_YAP180"/>
    <property type="match status" value="1"/>
</dbReference>
<dbReference type="Proteomes" id="UP000509510">
    <property type="component" value="Chromosome I"/>
</dbReference>
<dbReference type="GO" id="GO:0072583">
    <property type="term" value="P:clathrin-dependent endocytosis"/>
    <property type="evidence" value="ECO:0007669"/>
    <property type="project" value="InterPro"/>
</dbReference>
<dbReference type="FunFam" id="1.25.40.90:FF:000025">
    <property type="entry name" value="ENTH domain protein"/>
    <property type="match status" value="1"/>
</dbReference>
<dbReference type="GO" id="GO:0030136">
    <property type="term" value="C:clathrin-coated vesicle"/>
    <property type="evidence" value="ECO:0007669"/>
    <property type="project" value="InterPro"/>
</dbReference>
<evidence type="ECO:0000256" key="3">
    <source>
        <dbReference type="SAM" id="MobiDB-lite"/>
    </source>
</evidence>
<dbReference type="GO" id="GO:0006900">
    <property type="term" value="P:vesicle budding from membrane"/>
    <property type="evidence" value="ECO:0007669"/>
    <property type="project" value="TreeGrafter"/>
</dbReference>
<evidence type="ECO:0000313" key="6">
    <source>
        <dbReference type="Proteomes" id="UP000509510"/>
    </source>
</evidence>
<evidence type="ECO:0000313" key="5">
    <source>
        <dbReference type="EMBL" id="QKX53789.1"/>
    </source>
</evidence>
<keyword evidence="2" id="KW-0963">Cytoplasm</keyword>
<feature type="compositionally biased region" description="Pro residues" evidence="3">
    <location>
        <begin position="542"/>
        <end position="551"/>
    </location>
</feature>
<dbReference type="FunFam" id="1.20.58.150:FF:000004">
    <property type="entry name" value="ENTH domain protein"/>
    <property type="match status" value="1"/>
</dbReference>
<evidence type="ECO:0000256" key="1">
    <source>
        <dbReference type="ARBA" id="ARBA00004496"/>
    </source>
</evidence>
<feature type="compositionally biased region" description="Gly residues" evidence="3">
    <location>
        <begin position="620"/>
        <end position="630"/>
    </location>
</feature>
<feature type="compositionally biased region" description="Polar residues" evidence="3">
    <location>
        <begin position="601"/>
        <end position="613"/>
    </location>
</feature>
<dbReference type="PROSITE" id="PS50942">
    <property type="entry name" value="ENTH"/>
    <property type="match status" value="1"/>
</dbReference>
<feature type="compositionally biased region" description="Low complexity" evidence="3">
    <location>
        <begin position="388"/>
        <end position="413"/>
    </location>
</feature>
<feature type="compositionally biased region" description="Low complexity" evidence="3">
    <location>
        <begin position="360"/>
        <end position="381"/>
    </location>
</feature>
<keyword evidence="6" id="KW-1185">Reference proteome</keyword>
<dbReference type="PANTHER" id="PTHR22951:SF5">
    <property type="entry name" value="PHOSPHATIDYLINOSITOL-BINDING CLATHRIN ASSEMBLY PROTEIN LAP"/>
    <property type="match status" value="1"/>
</dbReference>
<proteinExistence type="predicted"/>
<feature type="domain" description="ENTH" evidence="4">
    <location>
        <begin position="1"/>
        <end position="124"/>
    </location>
</feature>
<dbReference type="GO" id="GO:0000149">
    <property type="term" value="F:SNARE binding"/>
    <property type="evidence" value="ECO:0007669"/>
    <property type="project" value="TreeGrafter"/>
</dbReference>
<dbReference type="GO" id="GO:0005545">
    <property type="term" value="F:1-phosphatidylinositol binding"/>
    <property type="evidence" value="ECO:0007669"/>
    <property type="project" value="InterPro"/>
</dbReference>
<feature type="compositionally biased region" description="Low complexity" evidence="3">
    <location>
        <begin position="339"/>
        <end position="353"/>
    </location>
</feature>
<feature type="compositionally biased region" description="Low complexity" evidence="3">
    <location>
        <begin position="582"/>
        <end position="600"/>
    </location>
</feature>
<accession>A0A7H8QIK0</accession>
<dbReference type="SUPFAM" id="SSF89009">
    <property type="entry name" value="GAT-like domain"/>
    <property type="match status" value="1"/>
</dbReference>
<dbReference type="AlphaFoldDB" id="A0A7H8QIK0"/>
<dbReference type="GeneID" id="55988382"/>
<dbReference type="GO" id="GO:0048268">
    <property type="term" value="P:clathrin coat assembly"/>
    <property type="evidence" value="ECO:0007669"/>
    <property type="project" value="InterPro"/>
</dbReference>
<dbReference type="GO" id="GO:0005546">
    <property type="term" value="F:phosphatidylinositol-4,5-bisphosphate binding"/>
    <property type="evidence" value="ECO:0007669"/>
    <property type="project" value="TreeGrafter"/>
</dbReference>
<dbReference type="Gene3D" id="1.20.58.150">
    <property type="entry name" value="ANTH domain"/>
    <property type="match status" value="1"/>
</dbReference>
<dbReference type="InterPro" id="IPR011417">
    <property type="entry name" value="ANTH_dom"/>
</dbReference>
<feature type="compositionally biased region" description="Polar residues" evidence="3">
    <location>
        <begin position="287"/>
        <end position="308"/>
    </location>
</feature>
<dbReference type="RefSeq" id="XP_035339968.1">
    <property type="nucleotide sequence ID" value="XM_035484075.1"/>
</dbReference>
<dbReference type="SUPFAM" id="SSF48464">
    <property type="entry name" value="ENTH/VHS domain"/>
    <property type="match status" value="1"/>
</dbReference>
<dbReference type="GO" id="GO:0032050">
    <property type="term" value="F:clathrin heavy chain binding"/>
    <property type="evidence" value="ECO:0007669"/>
    <property type="project" value="TreeGrafter"/>
</dbReference>
<dbReference type="EMBL" id="CP055898">
    <property type="protein sequence ID" value="QKX53789.1"/>
    <property type="molecule type" value="Genomic_DNA"/>
</dbReference>
<feature type="compositionally biased region" description="Basic and acidic residues" evidence="3">
    <location>
        <begin position="265"/>
        <end position="280"/>
    </location>
</feature>
<dbReference type="Gene3D" id="1.25.40.90">
    <property type="match status" value="1"/>
</dbReference>
<name>A0A7H8QIK0_TALRU</name>
<dbReference type="InterPro" id="IPR014712">
    <property type="entry name" value="ANTH_dom_sf"/>
</dbReference>
<dbReference type="InterPro" id="IPR013809">
    <property type="entry name" value="ENTH"/>
</dbReference>
<dbReference type="Pfam" id="PF07651">
    <property type="entry name" value="ANTH"/>
    <property type="match status" value="1"/>
</dbReference>
<gene>
    <name evidence="5" type="ORF">TRUGW13939_00869</name>
</gene>
<dbReference type="OrthoDB" id="44015at2759"/>
<dbReference type="SMART" id="SM00273">
    <property type="entry name" value="ENTH"/>
    <property type="match status" value="1"/>
</dbReference>
<evidence type="ECO:0000259" key="4">
    <source>
        <dbReference type="PROSITE" id="PS50942"/>
    </source>
</evidence>
<dbReference type="KEGG" id="trg:TRUGW13939_00869"/>